<dbReference type="Proteomes" id="UP000065641">
    <property type="component" value="Chromosome"/>
</dbReference>
<sequence length="118" mass="12784">MSNYNEQSVTGTEWTRCKRIVISNPLAAQPEIRYDEETVLTTSAGQTLKSAQGYLTVPFDPSAVIDLYDPATGQPTGQTVTQGEIYALVYSAYLTAANARDVANTPPAEEPIEEPQGE</sequence>
<dbReference type="STRING" id="1249552.PS2015_1919"/>
<dbReference type="RefSeq" id="WP_058022037.1">
    <property type="nucleotide sequence ID" value="NZ_CP013189.1"/>
</dbReference>
<proteinExistence type="predicted"/>
<organism evidence="1 2">
    <name type="scientific">Pseudohongiella spirulinae</name>
    <dbReference type="NCBI Taxonomy" id="1249552"/>
    <lineage>
        <taxon>Bacteria</taxon>
        <taxon>Pseudomonadati</taxon>
        <taxon>Pseudomonadota</taxon>
        <taxon>Gammaproteobacteria</taxon>
        <taxon>Pseudomonadales</taxon>
        <taxon>Pseudohongiellaceae</taxon>
        <taxon>Pseudohongiella</taxon>
    </lineage>
</organism>
<dbReference type="EMBL" id="CP013189">
    <property type="protein sequence ID" value="ALO46566.1"/>
    <property type="molecule type" value="Genomic_DNA"/>
</dbReference>
<protein>
    <submittedName>
        <fullName evidence="1">Uncharacterized protein</fullName>
    </submittedName>
</protein>
<accession>A0A0S2KE22</accession>
<dbReference type="AlphaFoldDB" id="A0A0S2KE22"/>
<dbReference type="OrthoDB" id="7027931at2"/>
<reference evidence="1 2" key="1">
    <citation type="submission" date="2015-11" db="EMBL/GenBank/DDBJ databases">
        <authorList>
            <person name="Zhang Y."/>
            <person name="Guo Z."/>
        </authorList>
    </citation>
    <scope>NUCLEOTIDE SEQUENCE [LARGE SCALE GENOMIC DNA]</scope>
    <source>
        <strain evidence="1 2">KCTC 32221</strain>
    </source>
</reference>
<evidence type="ECO:0000313" key="2">
    <source>
        <dbReference type="Proteomes" id="UP000065641"/>
    </source>
</evidence>
<evidence type="ECO:0000313" key="1">
    <source>
        <dbReference type="EMBL" id="ALO46566.1"/>
    </source>
</evidence>
<dbReference type="KEGG" id="pspi:PS2015_1919"/>
<name>A0A0S2KE22_9GAMM</name>
<gene>
    <name evidence="1" type="ORF">PS2015_1919</name>
</gene>
<keyword evidence="2" id="KW-1185">Reference proteome</keyword>